<comment type="caution">
    <text evidence="3">The sequence shown here is derived from an EMBL/GenBank/DDBJ whole genome shotgun (WGS) entry which is preliminary data.</text>
</comment>
<keyword evidence="1" id="KW-1133">Transmembrane helix</keyword>
<dbReference type="EMBL" id="BMOB01000012">
    <property type="protein sequence ID" value="GGI91825.1"/>
    <property type="molecule type" value="Genomic_DNA"/>
</dbReference>
<dbReference type="InterPro" id="IPR017732">
    <property type="entry name" value="T4/T6SS_DotU"/>
</dbReference>
<protein>
    <recommendedName>
        <fullName evidence="2">Type IV / VI secretion system DotU domain-containing protein</fullName>
    </recommendedName>
</protein>
<evidence type="ECO:0000313" key="4">
    <source>
        <dbReference type="Proteomes" id="UP000630149"/>
    </source>
</evidence>
<keyword evidence="1" id="KW-0812">Transmembrane</keyword>
<dbReference type="RefSeq" id="WP_131777361.1">
    <property type="nucleotide sequence ID" value="NZ_BMOB01000012.1"/>
</dbReference>
<proteinExistence type="predicted"/>
<dbReference type="OrthoDB" id="345640at2"/>
<evidence type="ECO:0000256" key="1">
    <source>
        <dbReference type="SAM" id="Phobius"/>
    </source>
</evidence>
<dbReference type="PANTHER" id="PTHR38033">
    <property type="entry name" value="MEMBRANE PROTEIN-RELATED"/>
    <property type="match status" value="1"/>
</dbReference>
<dbReference type="NCBIfam" id="TIGR03349">
    <property type="entry name" value="IV_VI_DotU"/>
    <property type="match status" value="1"/>
</dbReference>
<organism evidence="3 4">
    <name type="scientific">Legionella impletisoli</name>
    <dbReference type="NCBI Taxonomy" id="343510"/>
    <lineage>
        <taxon>Bacteria</taxon>
        <taxon>Pseudomonadati</taxon>
        <taxon>Pseudomonadota</taxon>
        <taxon>Gammaproteobacteria</taxon>
        <taxon>Legionellales</taxon>
        <taxon>Legionellaceae</taxon>
        <taxon>Legionella</taxon>
    </lineage>
</organism>
<gene>
    <name evidence="3" type="ORF">GCM10007966_20640</name>
</gene>
<reference evidence="3" key="2">
    <citation type="submission" date="2020-09" db="EMBL/GenBank/DDBJ databases">
        <authorList>
            <person name="Sun Q."/>
            <person name="Ohkuma M."/>
        </authorList>
    </citation>
    <scope>NUCLEOTIDE SEQUENCE</scope>
    <source>
        <strain evidence="3">JCM 13919</strain>
    </source>
</reference>
<dbReference type="Pfam" id="PF09850">
    <property type="entry name" value="DotU"/>
    <property type="match status" value="1"/>
</dbReference>
<feature type="transmembrane region" description="Helical" evidence="1">
    <location>
        <begin position="186"/>
        <end position="207"/>
    </location>
</feature>
<dbReference type="Proteomes" id="UP000630149">
    <property type="component" value="Unassembled WGS sequence"/>
</dbReference>
<sequence length="234" mass="27236">MNSLFLGANQVLNLVTKIISPKQDIFPEAKTLRHQCKESLLQFEHQAGEKKAHPELIELGKYALIALLDELIIRKQGPASEIWITNPLQLEYFDENTAGQHFFTKLNHIRFHGERYIDCLELYYFCLELGFEGQYRTKDRSELIRLKQELKLQIQQIRHYPELNLSTAKDALALKSLKSEVSVIKVVLLGLSALSLAYLMLWGGIHYQAQQDRKTIREYQRAFSRLSTLEFLKE</sequence>
<dbReference type="AlphaFoldDB" id="A0A917JZU9"/>
<keyword evidence="4" id="KW-1185">Reference proteome</keyword>
<dbReference type="NCBIfam" id="NF038228">
    <property type="entry name" value="IcmH_DotU_IVB"/>
    <property type="match status" value="1"/>
</dbReference>
<feature type="domain" description="Type IV / VI secretion system DotU" evidence="2">
    <location>
        <begin position="8"/>
        <end position="207"/>
    </location>
</feature>
<reference evidence="3" key="1">
    <citation type="journal article" date="2014" name="Int. J. Syst. Evol. Microbiol.">
        <title>Complete genome sequence of Corynebacterium casei LMG S-19264T (=DSM 44701T), isolated from a smear-ripened cheese.</title>
        <authorList>
            <consortium name="US DOE Joint Genome Institute (JGI-PGF)"/>
            <person name="Walter F."/>
            <person name="Albersmeier A."/>
            <person name="Kalinowski J."/>
            <person name="Ruckert C."/>
        </authorList>
    </citation>
    <scope>NUCLEOTIDE SEQUENCE</scope>
    <source>
        <strain evidence="3">JCM 13919</strain>
    </source>
</reference>
<name>A0A917JZU9_9GAMM</name>
<evidence type="ECO:0000313" key="3">
    <source>
        <dbReference type="EMBL" id="GGI91825.1"/>
    </source>
</evidence>
<accession>A0A917JZU9</accession>
<dbReference type="Gene3D" id="1.25.40.590">
    <property type="entry name" value="Type IV / VI secretion system, DotU"/>
    <property type="match status" value="1"/>
</dbReference>
<evidence type="ECO:0000259" key="2">
    <source>
        <dbReference type="Pfam" id="PF09850"/>
    </source>
</evidence>
<dbReference type="InterPro" id="IPR038522">
    <property type="entry name" value="T4/T6SS_DotU_sf"/>
</dbReference>
<dbReference type="PANTHER" id="PTHR38033:SF1">
    <property type="entry name" value="DOTU FAMILY TYPE IV_VI SECRETION SYSTEM PROTEIN"/>
    <property type="match status" value="1"/>
</dbReference>
<keyword evidence="1" id="KW-0472">Membrane</keyword>